<accession>A0A0L0DPL7</accession>
<evidence type="ECO:0000259" key="4">
    <source>
        <dbReference type="PROSITE" id="PS50190"/>
    </source>
</evidence>
<keyword evidence="6" id="KW-1185">Reference proteome</keyword>
<name>A0A0L0DPL7_THETB</name>
<dbReference type="OrthoDB" id="430364at2759"/>
<dbReference type="SUPFAM" id="SSF48425">
    <property type="entry name" value="Sec7 domain"/>
    <property type="match status" value="1"/>
</dbReference>
<gene>
    <name evidence="5" type="ORF">AMSG_09614</name>
</gene>
<evidence type="ECO:0000259" key="3">
    <source>
        <dbReference type="PROSITE" id="PS50003"/>
    </source>
</evidence>
<dbReference type="PROSITE" id="PS50190">
    <property type="entry name" value="SEC7"/>
    <property type="match status" value="1"/>
</dbReference>
<dbReference type="GO" id="GO:0032012">
    <property type="term" value="P:regulation of ARF protein signal transduction"/>
    <property type="evidence" value="ECO:0007669"/>
    <property type="project" value="InterPro"/>
</dbReference>
<dbReference type="EMBL" id="GL349484">
    <property type="protein sequence ID" value="KNC53966.1"/>
    <property type="molecule type" value="Genomic_DNA"/>
</dbReference>
<dbReference type="PANTHER" id="PTHR10663">
    <property type="entry name" value="GUANYL-NUCLEOTIDE EXCHANGE FACTOR"/>
    <property type="match status" value="1"/>
</dbReference>
<dbReference type="STRING" id="461836.A0A0L0DPL7"/>
<feature type="domain" description="SEC7" evidence="4">
    <location>
        <begin position="166"/>
        <end position="355"/>
    </location>
</feature>
<dbReference type="InterPro" id="IPR023394">
    <property type="entry name" value="Sec7_C_sf"/>
</dbReference>
<dbReference type="InterPro" id="IPR001849">
    <property type="entry name" value="PH_domain"/>
</dbReference>
<dbReference type="SUPFAM" id="SSF50729">
    <property type="entry name" value="PH domain-like"/>
    <property type="match status" value="1"/>
</dbReference>
<proteinExistence type="predicted"/>
<dbReference type="InterPro" id="IPR011993">
    <property type="entry name" value="PH-like_dom_sf"/>
</dbReference>
<dbReference type="Gene3D" id="1.10.220.20">
    <property type="match status" value="1"/>
</dbReference>
<sequence length="497" mass="54860">MDVNVARSQRLLARTQYDRVQKDVSSLDAEIAAMEEEIRAEEEARALEAALGSDDEATSSLGSISSSSDLHPMLTRPVDGSSDLYVLVRKPGTRKDTISRDRFGRPLVIAASQAEREATSDGLVYLNDDGPSTEVASQDRHAGPMIGAAAMGVTGSRLSIAEVVDDGSSLHTKERLLANAAKRFNKKPAECWQYMEERGLFADGGSPQERAGWLLKLPGLKKSQIGAYLGSDKPGIDEVVTAFSKLFDYADLSVLEALRMFLATFRLPGEAQKIDRLMESFASRYVTHNPGLFANADTVYILAFALIMLQTDLHNPSIKRKMTKDEFSSRLRGIDGGSDVDTQLLAALYDDIAANPIAMEVEDETAATFADANKKGYLRKRGGRIPTWRRRYFVLTGHCLYYFKSEEDPAPKGILPLESLALRLSDVKPHAFEIYSPTQDKIKTGKRTGGKMEEGHHKSLLMAASSSEEREEWMDVIAKNMASSPYQYLARCRGAVW</sequence>
<keyword evidence="1" id="KW-0175">Coiled coil</keyword>
<evidence type="ECO:0000313" key="5">
    <source>
        <dbReference type="EMBL" id="KNC53966.1"/>
    </source>
</evidence>
<feature type="coiled-coil region" evidence="1">
    <location>
        <begin position="17"/>
        <end position="44"/>
    </location>
</feature>
<dbReference type="InterPro" id="IPR035999">
    <property type="entry name" value="Sec7_dom_sf"/>
</dbReference>
<dbReference type="Pfam" id="PF01369">
    <property type="entry name" value="Sec7"/>
    <property type="match status" value="1"/>
</dbReference>
<dbReference type="FunFam" id="1.10.1000.11:FF:000002">
    <property type="entry name" value="Cytohesin 1"/>
    <property type="match status" value="1"/>
</dbReference>
<dbReference type="SMART" id="SM00222">
    <property type="entry name" value="Sec7"/>
    <property type="match status" value="1"/>
</dbReference>
<feature type="compositionally biased region" description="Low complexity" evidence="2">
    <location>
        <begin position="59"/>
        <end position="68"/>
    </location>
</feature>
<dbReference type="Gene3D" id="1.10.1000.11">
    <property type="entry name" value="Arf Nucleotide-binding Site Opener,domain 2"/>
    <property type="match status" value="1"/>
</dbReference>
<evidence type="ECO:0000256" key="1">
    <source>
        <dbReference type="SAM" id="Coils"/>
    </source>
</evidence>
<dbReference type="GO" id="GO:0005085">
    <property type="term" value="F:guanyl-nucleotide exchange factor activity"/>
    <property type="evidence" value="ECO:0007669"/>
    <property type="project" value="InterPro"/>
</dbReference>
<evidence type="ECO:0000313" key="6">
    <source>
        <dbReference type="Proteomes" id="UP000054408"/>
    </source>
</evidence>
<dbReference type="eggNOG" id="KOG0930">
    <property type="taxonomic scope" value="Eukaryota"/>
</dbReference>
<reference evidence="5 6" key="1">
    <citation type="submission" date="2010-05" db="EMBL/GenBank/DDBJ databases">
        <title>The Genome Sequence of Thecamonas trahens ATCC 50062.</title>
        <authorList>
            <consortium name="The Broad Institute Genome Sequencing Platform"/>
            <person name="Russ C."/>
            <person name="Cuomo C."/>
            <person name="Shea T."/>
            <person name="Young S.K."/>
            <person name="Zeng Q."/>
            <person name="Koehrsen M."/>
            <person name="Haas B."/>
            <person name="Borodovsky M."/>
            <person name="Guigo R."/>
            <person name="Alvarado L."/>
            <person name="Berlin A."/>
            <person name="Bochicchio J."/>
            <person name="Borenstein D."/>
            <person name="Chapman S."/>
            <person name="Chen Z."/>
            <person name="Freedman E."/>
            <person name="Gellesch M."/>
            <person name="Goldberg J."/>
            <person name="Griggs A."/>
            <person name="Gujja S."/>
            <person name="Heilman E."/>
            <person name="Heiman D."/>
            <person name="Hepburn T."/>
            <person name="Howarth C."/>
            <person name="Jen D."/>
            <person name="Larson L."/>
            <person name="Mehta T."/>
            <person name="Park D."/>
            <person name="Pearson M."/>
            <person name="Roberts A."/>
            <person name="Saif S."/>
            <person name="Shenoy N."/>
            <person name="Sisk P."/>
            <person name="Stolte C."/>
            <person name="Sykes S."/>
            <person name="Thomson T."/>
            <person name="Walk T."/>
            <person name="White J."/>
            <person name="Yandava C."/>
            <person name="Burger G."/>
            <person name="Gray M.W."/>
            <person name="Holland P.W.H."/>
            <person name="King N."/>
            <person name="Lang F.B.F."/>
            <person name="Roger A.J."/>
            <person name="Ruiz-Trillo I."/>
            <person name="Lander E."/>
            <person name="Nusbaum C."/>
        </authorList>
    </citation>
    <scope>NUCLEOTIDE SEQUENCE [LARGE SCALE GENOMIC DNA]</scope>
    <source>
        <strain evidence="5 6">ATCC 50062</strain>
    </source>
</reference>
<dbReference type="RefSeq" id="XP_013754168.1">
    <property type="nucleotide sequence ID" value="XM_013898714.1"/>
</dbReference>
<dbReference type="Proteomes" id="UP000054408">
    <property type="component" value="Unassembled WGS sequence"/>
</dbReference>
<dbReference type="InterPro" id="IPR000904">
    <property type="entry name" value="Sec7_dom"/>
</dbReference>
<dbReference type="AlphaFoldDB" id="A0A0L0DPL7"/>
<protein>
    <submittedName>
        <fullName evidence="5">Cytohesin-4</fullName>
    </submittedName>
</protein>
<dbReference type="CDD" id="cd00171">
    <property type="entry name" value="Sec7"/>
    <property type="match status" value="1"/>
</dbReference>
<evidence type="ECO:0000256" key="2">
    <source>
        <dbReference type="SAM" id="MobiDB-lite"/>
    </source>
</evidence>
<feature type="region of interest" description="Disordered" evidence="2">
    <location>
        <begin position="51"/>
        <end position="75"/>
    </location>
</feature>
<dbReference type="SMART" id="SM00233">
    <property type="entry name" value="PH"/>
    <property type="match status" value="1"/>
</dbReference>
<dbReference type="GeneID" id="25568039"/>
<dbReference type="Gene3D" id="2.30.29.30">
    <property type="entry name" value="Pleckstrin-homology domain (PH domain)/Phosphotyrosine-binding domain (PTB)"/>
    <property type="match status" value="1"/>
</dbReference>
<organism evidence="5 6">
    <name type="scientific">Thecamonas trahens ATCC 50062</name>
    <dbReference type="NCBI Taxonomy" id="461836"/>
    <lineage>
        <taxon>Eukaryota</taxon>
        <taxon>Apusozoa</taxon>
        <taxon>Apusomonadida</taxon>
        <taxon>Apusomonadidae</taxon>
        <taxon>Thecamonas</taxon>
    </lineage>
</organism>
<feature type="domain" description="PH" evidence="3">
    <location>
        <begin position="371"/>
        <end position="482"/>
    </location>
</feature>
<dbReference type="PROSITE" id="PS50003">
    <property type="entry name" value="PH_DOMAIN"/>
    <property type="match status" value="1"/>
</dbReference>
<dbReference type="Pfam" id="PF00169">
    <property type="entry name" value="PH"/>
    <property type="match status" value="1"/>
</dbReference>